<dbReference type="EMBL" id="AMQM01005962">
    <property type="status" value="NOT_ANNOTATED_CDS"/>
    <property type="molecule type" value="Genomic_DNA"/>
</dbReference>
<evidence type="ECO:0000256" key="4">
    <source>
        <dbReference type="ARBA" id="ARBA00022832"/>
    </source>
</evidence>
<dbReference type="OMA" id="QYVAHVE"/>
<dbReference type="SUPFAM" id="SSF52096">
    <property type="entry name" value="ClpP/crotonase"/>
    <property type="match status" value="1"/>
</dbReference>
<evidence type="ECO:0000256" key="12">
    <source>
        <dbReference type="ARBA" id="ARBA00071021"/>
    </source>
</evidence>
<dbReference type="EnsemblMetazoa" id="HelroT157486">
    <property type="protein sequence ID" value="HelroP157486"/>
    <property type="gene ID" value="HelroG157486"/>
</dbReference>
<comment type="catalytic activity">
    <reaction evidence="10">
        <text>(3E,5Z,8Z,11Z,14Z)-eicosapentaenoyl-CoA = (2E,4E,8Z,11Z,14Z)-eicosapentaenoyl-CoA</text>
        <dbReference type="Rhea" id="RHEA:45224"/>
        <dbReference type="ChEBI" id="CHEBI:85090"/>
        <dbReference type="ChEBI" id="CHEBI:85091"/>
    </reaction>
</comment>
<dbReference type="Pfam" id="PF00378">
    <property type="entry name" value="ECH_1"/>
    <property type="match status" value="2"/>
</dbReference>
<dbReference type="FunFam" id="3.90.226.10:FF:000024">
    <property type="entry name" value="Delta3,5-delta2,4-dienoyl-CoA isomerase"/>
    <property type="match status" value="1"/>
</dbReference>
<dbReference type="GeneID" id="20197721"/>
<organism evidence="14 15">
    <name type="scientific">Helobdella robusta</name>
    <name type="common">Californian leech</name>
    <dbReference type="NCBI Taxonomy" id="6412"/>
    <lineage>
        <taxon>Eukaryota</taxon>
        <taxon>Metazoa</taxon>
        <taxon>Spiralia</taxon>
        <taxon>Lophotrochozoa</taxon>
        <taxon>Annelida</taxon>
        <taxon>Clitellata</taxon>
        <taxon>Hirudinea</taxon>
        <taxon>Rhynchobdellida</taxon>
        <taxon>Glossiphoniidae</taxon>
        <taxon>Helobdella</taxon>
    </lineage>
</organism>
<comment type="subcellular location">
    <subcellularLocation>
        <location evidence="1">Peroxisome</location>
    </subcellularLocation>
</comment>
<dbReference type="Proteomes" id="UP000015101">
    <property type="component" value="Unassembled WGS sequence"/>
</dbReference>
<dbReference type="PANTHER" id="PTHR43149">
    <property type="entry name" value="ENOYL-COA HYDRATASE"/>
    <property type="match status" value="1"/>
</dbReference>
<evidence type="ECO:0000313" key="13">
    <source>
        <dbReference type="EMBL" id="ESN98299.1"/>
    </source>
</evidence>
<dbReference type="UniPathway" id="UPA00659"/>
<reference evidence="14" key="3">
    <citation type="submission" date="2015-06" db="UniProtKB">
        <authorList>
            <consortium name="EnsemblMetazoa"/>
        </authorList>
    </citation>
    <scope>IDENTIFICATION</scope>
</reference>
<name>T1EMC1_HELRO</name>
<evidence type="ECO:0000313" key="15">
    <source>
        <dbReference type="Proteomes" id="UP000015101"/>
    </source>
</evidence>
<keyword evidence="5" id="KW-0007">Acetylation</keyword>
<dbReference type="KEGG" id="hro:HELRODRAFT_157486"/>
<evidence type="ECO:0000256" key="1">
    <source>
        <dbReference type="ARBA" id="ARBA00004275"/>
    </source>
</evidence>
<dbReference type="HOGENOM" id="CLU_009834_7_0_1"/>
<evidence type="ECO:0000256" key="10">
    <source>
        <dbReference type="ARBA" id="ARBA00052809"/>
    </source>
</evidence>
<dbReference type="OrthoDB" id="14970at2759"/>
<reference evidence="13 15" key="2">
    <citation type="journal article" date="2013" name="Nature">
        <title>Insights into bilaterian evolution from three spiralian genomes.</title>
        <authorList>
            <person name="Simakov O."/>
            <person name="Marletaz F."/>
            <person name="Cho S.J."/>
            <person name="Edsinger-Gonzales E."/>
            <person name="Havlak P."/>
            <person name="Hellsten U."/>
            <person name="Kuo D.H."/>
            <person name="Larsson T."/>
            <person name="Lv J."/>
            <person name="Arendt D."/>
            <person name="Savage R."/>
            <person name="Osoegawa K."/>
            <person name="de Jong P."/>
            <person name="Grimwood J."/>
            <person name="Chapman J.A."/>
            <person name="Shapiro H."/>
            <person name="Aerts A."/>
            <person name="Otillar R.P."/>
            <person name="Terry A.Y."/>
            <person name="Boore J.L."/>
            <person name="Grigoriev I.V."/>
            <person name="Lindberg D.R."/>
            <person name="Seaver E.C."/>
            <person name="Weisblat D.A."/>
            <person name="Putnam N.H."/>
            <person name="Rokhsar D.S."/>
        </authorList>
    </citation>
    <scope>NUCLEOTIDE SEQUENCE</scope>
</reference>
<comment type="similarity">
    <text evidence="3">Belongs to the enoyl-CoA hydratase/isomerase family.</text>
</comment>
<dbReference type="InterPro" id="IPR001753">
    <property type="entry name" value="Enoyl-CoA_hydra/iso"/>
</dbReference>
<dbReference type="Gene3D" id="1.10.12.10">
    <property type="entry name" value="Lyase 2-enoyl-coa Hydratase, Chain A, domain 2"/>
    <property type="match status" value="1"/>
</dbReference>
<dbReference type="FunCoup" id="T1EMC1">
    <property type="interactions" value="1311"/>
</dbReference>
<dbReference type="Gene3D" id="3.90.226.10">
    <property type="entry name" value="2-enoyl-CoA Hydratase, Chain A, domain 1"/>
    <property type="match status" value="1"/>
</dbReference>
<evidence type="ECO:0000313" key="14">
    <source>
        <dbReference type="EnsemblMetazoa" id="HelroP157486"/>
    </source>
</evidence>
<proteinExistence type="inferred from homology"/>
<evidence type="ECO:0000256" key="9">
    <source>
        <dbReference type="ARBA" id="ARBA00051408"/>
    </source>
</evidence>
<reference evidence="15" key="1">
    <citation type="submission" date="2012-12" db="EMBL/GenBank/DDBJ databases">
        <authorList>
            <person name="Hellsten U."/>
            <person name="Grimwood J."/>
            <person name="Chapman J.A."/>
            <person name="Shapiro H."/>
            <person name="Aerts A."/>
            <person name="Otillar R.P."/>
            <person name="Terry A.Y."/>
            <person name="Boore J.L."/>
            <person name="Simakov O."/>
            <person name="Marletaz F."/>
            <person name="Cho S.-J."/>
            <person name="Edsinger-Gonzales E."/>
            <person name="Havlak P."/>
            <person name="Kuo D.-H."/>
            <person name="Larsson T."/>
            <person name="Lv J."/>
            <person name="Arendt D."/>
            <person name="Savage R."/>
            <person name="Osoegawa K."/>
            <person name="de Jong P."/>
            <person name="Lindberg D.R."/>
            <person name="Seaver E.C."/>
            <person name="Weisblat D.A."/>
            <person name="Putnam N.H."/>
            <person name="Grigoriev I.V."/>
            <person name="Rokhsar D.S."/>
        </authorList>
    </citation>
    <scope>NUCLEOTIDE SEQUENCE</scope>
</reference>
<keyword evidence="15" id="KW-1185">Reference proteome</keyword>
<dbReference type="PANTHER" id="PTHR43149:SF1">
    <property type="entry name" value="DELTA(3,5)-DELTA(2,4)-DIENOYL-COA ISOMERASE, MITOCHONDRIAL"/>
    <property type="match status" value="1"/>
</dbReference>
<keyword evidence="7" id="KW-0576">Peroxisome</keyword>
<dbReference type="GO" id="GO:0006635">
    <property type="term" value="P:fatty acid beta-oxidation"/>
    <property type="evidence" value="ECO:0007669"/>
    <property type="project" value="UniProtKB-UniPathway"/>
</dbReference>
<dbReference type="AlphaFoldDB" id="T1EMC1"/>
<dbReference type="GO" id="GO:0005777">
    <property type="term" value="C:peroxisome"/>
    <property type="evidence" value="ECO:0007669"/>
    <property type="project" value="UniProtKB-SubCell"/>
</dbReference>
<comment type="pathway">
    <text evidence="2">Lipid metabolism; fatty acid beta-oxidation.</text>
</comment>
<dbReference type="InterPro" id="IPR029045">
    <property type="entry name" value="ClpP/crotonase-like_dom_sf"/>
</dbReference>
<dbReference type="RefSeq" id="XP_009023636.1">
    <property type="nucleotide sequence ID" value="XM_009025388.1"/>
</dbReference>
<dbReference type="CTD" id="20197721"/>
<evidence type="ECO:0000256" key="11">
    <source>
        <dbReference type="ARBA" id="ARBA00055786"/>
    </source>
</evidence>
<evidence type="ECO:0000256" key="7">
    <source>
        <dbReference type="ARBA" id="ARBA00023140"/>
    </source>
</evidence>
<protein>
    <recommendedName>
        <fullName evidence="12">Delta(3,5)-Delta(2,4)-dienoyl-CoA isomerase, mitochondrial</fullName>
    </recommendedName>
</protein>
<evidence type="ECO:0000256" key="6">
    <source>
        <dbReference type="ARBA" id="ARBA00023098"/>
    </source>
</evidence>
<dbReference type="InterPro" id="IPR014748">
    <property type="entry name" value="Enoyl-CoA_hydra_C"/>
</dbReference>
<dbReference type="eggNOG" id="KOG1681">
    <property type="taxonomic scope" value="Eukaryota"/>
</dbReference>
<comment type="catalytic activity">
    <reaction evidence="9">
        <text>(3E,5Z)-octadienoyl-CoA = (2E,4E)-octadienoyl-CoA</text>
        <dbReference type="Rhea" id="RHEA:45244"/>
        <dbReference type="ChEBI" id="CHEBI:62243"/>
        <dbReference type="ChEBI" id="CHEBI:85108"/>
    </reaction>
</comment>
<dbReference type="STRING" id="6412.T1EMC1"/>
<dbReference type="InterPro" id="IPR045002">
    <property type="entry name" value="Ech1-like"/>
</dbReference>
<keyword evidence="6" id="KW-0443">Lipid metabolism</keyword>
<sequence>MCSAAAATSVTKSNKYNYETLKVSNLTNYVFLVEINRPESRNAMNVQFQEDMRACFSELNNDPDCRSVVLSGSGKHFSSGLHYFLGFLLITHSCLDLSDLSFFSLNDLEPGRKSFALGKMIRAFQESFTVIEKCTKPVISAVHGACIGGGVDMVCASDVRYCSMDAWFQIKEVDVGLAADVGTLQRLPKIVGNESLVRELCFTGRKFLPDEAKEFGFVSKIFPDKEKLLAGAFELANVIASKSPIAVQGTKLGLIYARDHSVTDSLNQIALLNQSLLQSEDLIKAATAILKKQKPVFSKL</sequence>
<dbReference type="EMBL" id="KB097182">
    <property type="protein sequence ID" value="ESN98299.1"/>
    <property type="molecule type" value="Genomic_DNA"/>
</dbReference>
<keyword evidence="4" id="KW-0276">Fatty acid metabolism</keyword>
<gene>
    <name evidence="14" type="primary">20197721</name>
    <name evidence="13" type="ORF">HELRODRAFT_157486</name>
</gene>
<dbReference type="GO" id="GO:0005739">
    <property type="term" value="C:mitochondrion"/>
    <property type="evidence" value="ECO:0000318"/>
    <property type="project" value="GO_Central"/>
</dbReference>
<comment type="function">
    <text evidence="11">Isomerization of 3-trans,5-cis-dienoyl-CoA to 2-trans,4-trans-dienoyl-CoA.</text>
</comment>
<evidence type="ECO:0000256" key="3">
    <source>
        <dbReference type="ARBA" id="ARBA00005254"/>
    </source>
</evidence>
<evidence type="ECO:0000256" key="8">
    <source>
        <dbReference type="ARBA" id="ARBA00023235"/>
    </source>
</evidence>
<dbReference type="GO" id="GO:0051750">
    <property type="term" value="F:delta(3,5)-delta(2,4)-dienoyl-CoA isomerase activity"/>
    <property type="evidence" value="ECO:0000318"/>
    <property type="project" value="GO_Central"/>
</dbReference>
<keyword evidence="8" id="KW-0413">Isomerase</keyword>
<dbReference type="InParanoid" id="T1EMC1"/>
<dbReference type="FunFam" id="1.10.12.10:FF:000004">
    <property type="entry name" value="Delta3,5-delta2,4-dienoyl-CoA isomerase"/>
    <property type="match status" value="1"/>
</dbReference>
<dbReference type="CDD" id="cd06558">
    <property type="entry name" value="crotonase-like"/>
    <property type="match status" value="1"/>
</dbReference>
<evidence type="ECO:0000256" key="5">
    <source>
        <dbReference type="ARBA" id="ARBA00022990"/>
    </source>
</evidence>
<accession>T1EMC1</accession>
<evidence type="ECO:0000256" key="2">
    <source>
        <dbReference type="ARBA" id="ARBA00005005"/>
    </source>
</evidence>